<keyword evidence="3 5" id="KW-1133">Transmembrane helix</keyword>
<evidence type="ECO:0000256" key="3">
    <source>
        <dbReference type="ARBA" id="ARBA00022989"/>
    </source>
</evidence>
<dbReference type="EMBL" id="LT906468">
    <property type="protein sequence ID" value="SNV37982.1"/>
    <property type="molecule type" value="Genomic_DNA"/>
</dbReference>
<comment type="subcellular location">
    <subcellularLocation>
        <location evidence="1">Membrane</location>
        <topology evidence="1">Multi-pass membrane protein</topology>
    </subcellularLocation>
</comment>
<proteinExistence type="predicted"/>
<name>A0AAJ4X8P8_9SPHI</name>
<dbReference type="InterPro" id="IPR007267">
    <property type="entry name" value="GtrA_DPMS_TM"/>
</dbReference>
<dbReference type="KEGG" id="smiz:4412673_00263"/>
<evidence type="ECO:0000256" key="4">
    <source>
        <dbReference type="ARBA" id="ARBA00023136"/>
    </source>
</evidence>
<dbReference type="Proteomes" id="UP000215355">
    <property type="component" value="Chromosome 1"/>
</dbReference>
<dbReference type="Pfam" id="PF04138">
    <property type="entry name" value="GtrA_DPMS_TM"/>
    <property type="match status" value="1"/>
</dbReference>
<evidence type="ECO:0000256" key="1">
    <source>
        <dbReference type="ARBA" id="ARBA00004141"/>
    </source>
</evidence>
<accession>A0AAJ4X8P8</accession>
<dbReference type="GO" id="GO:0000271">
    <property type="term" value="P:polysaccharide biosynthetic process"/>
    <property type="evidence" value="ECO:0007669"/>
    <property type="project" value="InterPro"/>
</dbReference>
<keyword evidence="2 5" id="KW-0812">Transmembrane</keyword>
<organism evidence="7 8">
    <name type="scientific">Sphingobacterium mizutaii</name>
    <dbReference type="NCBI Taxonomy" id="1010"/>
    <lineage>
        <taxon>Bacteria</taxon>
        <taxon>Pseudomonadati</taxon>
        <taxon>Bacteroidota</taxon>
        <taxon>Sphingobacteriia</taxon>
        <taxon>Sphingobacteriales</taxon>
        <taxon>Sphingobacteriaceae</taxon>
        <taxon>Sphingobacterium</taxon>
    </lineage>
</organism>
<protein>
    <submittedName>
        <fullName evidence="7">GtrA-like protein</fullName>
    </submittedName>
</protein>
<feature type="domain" description="GtrA/DPMS transmembrane" evidence="6">
    <location>
        <begin position="15"/>
        <end position="122"/>
    </location>
</feature>
<feature type="transmembrane region" description="Helical" evidence="5">
    <location>
        <begin position="99"/>
        <end position="119"/>
    </location>
</feature>
<dbReference type="AlphaFoldDB" id="A0AAJ4X8P8"/>
<sequence length="129" mass="14967">MVKFQFDKYKKILSYGIISLISFTSDFLISKWLFKLSFPIILSNSIGWISGAICHLVLSKYFVFQSKKKIGLSVILVYIFNLIFNNIIVLQLYNQNGLTFLICKTVATAILFFFNFFVLSRYFSIKLSV</sequence>
<feature type="transmembrane region" description="Helical" evidence="5">
    <location>
        <begin position="70"/>
        <end position="93"/>
    </location>
</feature>
<evidence type="ECO:0000313" key="8">
    <source>
        <dbReference type="Proteomes" id="UP000215355"/>
    </source>
</evidence>
<evidence type="ECO:0000256" key="5">
    <source>
        <dbReference type="SAM" id="Phobius"/>
    </source>
</evidence>
<evidence type="ECO:0000256" key="2">
    <source>
        <dbReference type="ARBA" id="ARBA00022692"/>
    </source>
</evidence>
<dbReference type="RefSeq" id="WP_093100944.1">
    <property type="nucleotide sequence ID" value="NZ_FNGK01000009.1"/>
</dbReference>
<reference evidence="7 8" key="1">
    <citation type="submission" date="2017-06" db="EMBL/GenBank/DDBJ databases">
        <authorList>
            <consortium name="Pathogen Informatics"/>
        </authorList>
    </citation>
    <scope>NUCLEOTIDE SEQUENCE [LARGE SCALE GENOMIC DNA]</scope>
    <source>
        <strain evidence="7 8">NCTC12149</strain>
    </source>
</reference>
<evidence type="ECO:0000313" key="7">
    <source>
        <dbReference type="EMBL" id="SNV37982.1"/>
    </source>
</evidence>
<gene>
    <name evidence="7" type="ORF">SAMEA4412673_00263</name>
</gene>
<feature type="transmembrane region" description="Helical" evidence="5">
    <location>
        <begin position="40"/>
        <end position="58"/>
    </location>
</feature>
<evidence type="ECO:0000259" key="6">
    <source>
        <dbReference type="Pfam" id="PF04138"/>
    </source>
</evidence>
<keyword evidence="4 5" id="KW-0472">Membrane</keyword>
<dbReference type="GO" id="GO:0016020">
    <property type="term" value="C:membrane"/>
    <property type="evidence" value="ECO:0007669"/>
    <property type="project" value="UniProtKB-SubCell"/>
</dbReference>
<feature type="transmembrane region" description="Helical" evidence="5">
    <location>
        <begin position="12"/>
        <end position="34"/>
    </location>
</feature>